<protein>
    <recommendedName>
        <fullName evidence="4">HTH CENPB-type domain-containing protein</fullName>
    </recommendedName>
</protein>
<dbReference type="EMBL" id="DS231705">
    <property type="protein sequence ID" value="KNB06758.1"/>
    <property type="molecule type" value="Genomic_DNA"/>
</dbReference>
<evidence type="ECO:0000313" key="5">
    <source>
        <dbReference type="EMBL" id="KNB06758.1"/>
    </source>
</evidence>
<dbReference type="InterPro" id="IPR004875">
    <property type="entry name" value="DDE_SF_endonuclease_dom"/>
</dbReference>
<feature type="region of interest" description="Disordered" evidence="3">
    <location>
        <begin position="553"/>
        <end position="587"/>
    </location>
</feature>
<organism evidence="5 6">
    <name type="scientific">Fusarium oxysporum f. sp. lycopersici (strain 4287 / CBS 123668 / FGSC 9935 / NRRL 34936)</name>
    <name type="common">Fusarium vascular wilt of tomato</name>
    <dbReference type="NCBI Taxonomy" id="426428"/>
    <lineage>
        <taxon>Eukaryota</taxon>
        <taxon>Fungi</taxon>
        <taxon>Dikarya</taxon>
        <taxon>Ascomycota</taxon>
        <taxon>Pezizomycotina</taxon>
        <taxon>Sordariomycetes</taxon>
        <taxon>Hypocreomycetidae</taxon>
        <taxon>Hypocreales</taxon>
        <taxon>Nectriaceae</taxon>
        <taxon>Fusarium</taxon>
        <taxon>Fusarium oxysporum species complex</taxon>
    </lineage>
</organism>
<reference evidence="5" key="1">
    <citation type="submission" date="2007-04" db="EMBL/GenBank/DDBJ databases">
        <authorList>
            <consortium name="The Broad Institute Genome Sequencing Platform"/>
            <person name="Birren B."/>
            <person name="Lander E."/>
            <person name="Galagan J."/>
            <person name="Nusbaum C."/>
            <person name="Devon K."/>
            <person name="Ma L.-J."/>
            <person name="Jaffe D."/>
            <person name="Butler J."/>
            <person name="Alvarez P."/>
            <person name="Gnerre S."/>
            <person name="Grabherr M."/>
            <person name="Kleber M."/>
            <person name="Mauceli E."/>
            <person name="Brockman W."/>
            <person name="MacCallum I.A."/>
            <person name="Young S."/>
            <person name="LaButti K."/>
            <person name="DeCaprio D."/>
            <person name="Crawford M."/>
            <person name="Koehrsen M."/>
            <person name="Engels R."/>
            <person name="Montgomery P."/>
            <person name="Pearson M."/>
            <person name="Howarth C."/>
            <person name="Larson L."/>
            <person name="White J."/>
            <person name="O'Leary S."/>
            <person name="Kodira C."/>
            <person name="Zeng Q."/>
            <person name="Yandava C."/>
            <person name="Alvarado L."/>
            <person name="Kistler C."/>
            <person name="Shim W.-B."/>
            <person name="Kang S."/>
            <person name="Woloshuk C."/>
        </authorList>
    </citation>
    <scope>NUCLEOTIDE SEQUENCE</scope>
    <source>
        <strain evidence="5">4287</strain>
    </source>
</reference>
<evidence type="ECO:0000256" key="2">
    <source>
        <dbReference type="SAM" id="Coils"/>
    </source>
</evidence>
<dbReference type="VEuPathDB" id="FungiDB:FOXG_08210"/>
<dbReference type="PANTHER" id="PTHR19303:SF74">
    <property type="entry name" value="POGO TRANSPOSABLE ELEMENT WITH KRAB DOMAIN"/>
    <property type="match status" value="1"/>
</dbReference>
<accession>A0A0J9V6I2</accession>
<dbReference type="Proteomes" id="UP000009097">
    <property type="component" value="Unassembled WGS sequence"/>
</dbReference>
<dbReference type="AlphaFoldDB" id="A0A0J9V6I2"/>
<dbReference type="PANTHER" id="PTHR19303">
    <property type="entry name" value="TRANSPOSON"/>
    <property type="match status" value="1"/>
</dbReference>
<evidence type="ECO:0000313" key="6">
    <source>
        <dbReference type="Proteomes" id="UP000009097"/>
    </source>
</evidence>
<dbReference type="InterPro" id="IPR006600">
    <property type="entry name" value="HTH_CenpB_DNA-bd_dom"/>
</dbReference>
<dbReference type="RefSeq" id="XP_018244803.1">
    <property type="nucleotide sequence ID" value="XM_018387007.1"/>
</dbReference>
<feature type="domain" description="HTH CENPB-type" evidence="4">
    <location>
        <begin position="99"/>
        <end position="169"/>
    </location>
</feature>
<dbReference type="OrthoDB" id="5396311at2759"/>
<feature type="coiled-coil region" evidence="2">
    <location>
        <begin position="487"/>
        <end position="514"/>
    </location>
</feature>
<evidence type="ECO:0000256" key="1">
    <source>
        <dbReference type="ARBA" id="ARBA00023125"/>
    </source>
</evidence>
<keyword evidence="2" id="KW-0175">Coiled coil</keyword>
<keyword evidence="1" id="KW-0238">DNA-binding</keyword>
<dbReference type="InterPro" id="IPR050863">
    <property type="entry name" value="CenT-Element_Derived"/>
</dbReference>
<dbReference type="GO" id="GO:0005634">
    <property type="term" value="C:nucleus"/>
    <property type="evidence" value="ECO:0007669"/>
    <property type="project" value="TreeGrafter"/>
</dbReference>
<reference evidence="5" key="2">
    <citation type="journal article" date="2010" name="Nature">
        <title>Comparative genomics reveals mobile pathogenicity chromosomes in Fusarium.</title>
        <authorList>
            <person name="Ma L.J."/>
            <person name="van der Does H.C."/>
            <person name="Borkovich K.A."/>
            <person name="Coleman J.J."/>
            <person name="Daboussi M.J."/>
            <person name="Di Pietro A."/>
            <person name="Dufresne M."/>
            <person name="Freitag M."/>
            <person name="Grabherr M."/>
            <person name="Henrissat B."/>
            <person name="Houterman P.M."/>
            <person name="Kang S."/>
            <person name="Shim W.B."/>
            <person name="Woloshuk C."/>
            <person name="Xie X."/>
            <person name="Xu J.R."/>
            <person name="Antoniw J."/>
            <person name="Baker S.E."/>
            <person name="Bluhm B.H."/>
            <person name="Breakspear A."/>
            <person name="Brown D.W."/>
            <person name="Butchko R.A."/>
            <person name="Chapman S."/>
            <person name="Coulson R."/>
            <person name="Coutinho P.M."/>
            <person name="Danchin E.G."/>
            <person name="Diener A."/>
            <person name="Gale L.R."/>
            <person name="Gardiner D.M."/>
            <person name="Goff S."/>
            <person name="Hammond-Kosack K.E."/>
            <person name="Hilburn K."/>
            <person name="Hua-Van A."/>
            <person name="Jonkers W."/>
            <person name="Kazan K."/>
            <person name="Kodira C.D."/>
            <person name="Koehrsen M."/>
            <person name="Kumar L."/>
            <person name="Lee Y.H."/>
            <person name="Li L."/>
            <person name="Manners J.M."/>
            <person name="Miranda-Saavedra D."/>
            <person name="Mukherjee M."/>
            <person name="Park G."/>
            <person name="Park J."/>
            <person name="Park S.Y."/>
            <person name="Proctor R.H."/>
            <person name="Regev A."/>
            <person name="Ruiz-Roldan M.C."/>
            <person name="Sain D."/>
            <person name="Sakthikumar S."/>
            <person name="Sykes S."/>
            <person name="Schwartz D.C."/>
            <person name="Turgeon B.G."/>
            <person name="Wapinski I."/>
            <person name="Yoder O."/>
            <person name="Young S."/>
            <person name="Zeng Q."/>
            <person name="Zhou S."/>
            <person name="Galagan J."/>
            <person name="Cuomo C.A."/>
            <person name="Kistler H.C."/>
            <person name="Rep M."/>
        </authorList>
    </citation>
    <scope>NUCLEOTIDE SEQUENCE [LARGE SCALE GENOMIC DNA]</scope>
    <source>
        <strain evidence="5">4287</strain>
    </source>
</reference>
<dbReference type="Pfam" id="PF03184">
    <property type="entry name" value="DDE_1"/>
    <property type="match status" value="1"/>
</dbReference>
<sequence>MKPQLTYFTVTPYTPPPRTPQHHRRVINISHFIYVYKIQIKSFFFLLTEMDSQLSDYEYRMRLAVEDQKLIGLRASARKQSIKVSTLRDRCAGAQDITTARQKDLSLTVIQEEDLVNYIIERERAFQPLTKQKIHDFAQALATVNGDISYLGKNWVDRFISRHQTIEMKPSRVIDAARKRCVTKETLTEYYDGLSYVIESKNITRQYSYNVDETGVQLGETNGETVAGTVMTSSSERIKSDNSTWSSILESISADGRRLTPTVIFTGENLQGQWFPGIFPDWKYTTSPTGWSNADIFLKWFMEVFIPETTPSDPSQWRLLVLDQHKSHITAELMKKAWLNKIWLSWLPSHSSHITQPLDVAVFGPLKGYYRQLTRFWASYGATSPLQQQLFLKAYKEASRKALARRNILSGFLATGLFPIDVRKALKSLKPKEKKRKSFEGPITPRKRQVVAETVWGTPQGSHDIEKQLQEAQKNGNPSIRDFNCILKKAMKSIEQKNSQIQRLEEEKAVLKASAAAKAPTGRVPVQFDPNQAFPEIEQIITARDQAEKNILHQVEENRRKPRRKKPPKTLTVERTFFNQYSKSQNN</sequence>
<dbReference type="GeneID" id="28949858"/>
<evidence type="ECO:0000256" key="3">
    <source>
        <dbReference type="SAM" id="MobiDB-lite"/>
    </source>
</evidence>
<feature type="compositionally biased region" description="Polar residues" evidence="3">
    <location>
        <begin position="577"/>
        <end position="587"/>
    </location>
</feature>
<dbReference type="PROSITE" id="PS51253">
    <property type="entry name" value="HTH_CENPB"/>
    <property type="match status" value="1"/>
</dbReference>
<name>A0A0J9V6I2_FUSO4</name>
<evidence type="ECO:0000259" key="4">
    <source>
        <dbReference type="PROSITE" id="PS51253"/>
    </source>
</evidence>
<dbReference type="SMART" id="SM00674">
    <property type="entry name" value="CENPB"/>
    <property type="match status" value="1"/>
</dbReference>
<dbReference type="GO" id="GO:0003677">
    <property type="term" value="F:DNA binding"/>
    <property type="evidence" value="ECO:0007669"/>
    <property type="project" value="UniProtKB-KW"/>
</dbReference>
<dbReference type="Pfam" id="PF03221">
    <property type="entry name" value="HTH_Tnp_Tc5"/>
    <property type="match status" value="1"/>
</dbReference>
<proteinExistence type="predicted"/>
<gene>
    <name evidence="5" type="ORF">FOXG_08210</name>
</gene>
<dbReference type="KEGG" id="fox:FOXG_08210"/>